<dbReference type="InterPro" id="IPR003960">
    <property type="entry name" value="ATPase_AAA_CS"/>
</dbReference>
<evidence type="ECO:0000313" key="8">
    <source>
        <dbReference type="EMBL" id="SBS83231.1"/>
    </source>
</evidence>
<keyword evidence="2 6" id="KW-0813">Transport</keyword>
<dbReference type="Proteomes" id="UP000078546">
    <property type="component" value="Unassembled WGS sequence"/>
</dbReference>
<evidence type="ECO:0000313" key="11">
    <source>
        <dbReference type="Proteomes" id="UP000078560"/>
    </source>
</evidence>
<keyword evidence="6" id="KW-0931">ER-Golgi transport</keyword>
<dbReference type="Gene3D" id="1.10.8.60">
    <property type="match status" value="1"/>
</dbReference>
<dbReference type="SUPFAM" id="SSF50692">
    <property type="entry name" value="ADC-like"/>
    <property type="match status" value="1"/>
</dbReference>
<dbReference type="Proteomes" id="UP000078560">
    <property type="component" value="Unassembled WGS sequence"/>
</dbReference>
<dbReference type="PANTHER" id="PTHR23078">
    <property type="entry name" value="VESICULAR-FUSION PROTEIN NSF"/>
    <property type="match status" value="1"/>
</dbReference>
<dbReference type="Gene3D" id="3.10.330.10">
    <property type="match status" value="1"/>
</dbReference>
<dbReference type="InterPro" id="IPR039812">
    <property type="entry name" value="Vesicle-fus_ATPase"/>
</dbReference>
<evidence type="ECO:0000313" key="10">
    <source>
        <dbReference type="Proteomes" id="UP000078546"/>
    </source>
</evidence>
<dbReference type="GO" id="GO:0005524">
    <property type="term" value="F:ATP binding"/>
    <property type="evidence" value="ECO:0007669"/>
    <property type="project" value="UniProtKB-UniRule"/>
</dbReference>
<dbReference type="FunFam" id="1.10.8.60:FF:000115">
    <property type="entry name" value="N-ethylmaleimide-sensitive fusion protein, putative"/>
    <property type="match status" value="1"/>
</dbReference>
<dbReference type="EMBL" id="FLQV01000325">
    <property type="protein sequence ID" value="SBS90140.1"/>
    <property type="molecule type" value="Genomic_DNA"/>
</dbReference>
<keyword evidence="5 6" id="KW-0653">Protein transport</keyword>
<dbReference type="SUPFAM" id="SSF52540">
    <property type="entry name" value="P-loop containing nucleoside triphosphate hydrolases"/>
    <property type="match status" value="2"/>
</dbReference>
<dbReference type="InterPro" id="IPR009010">
    <property type="entry name" value="Asp_de-COase-like_dom_sf"/>
</dbReference>
<evidence type="ECO:0000256" key="6">
    <source>
        <dbReference type="RuleBase" id="RU367045"/>
    </source>
</evidence>
<evidence type="ECO:0000256" key="3">
    <source>
        <dbReference type="ARBA" id="ARBA00022741"/>
    </source>
</evidence>
<evidence type="ECO:0000259" key="7">
    <source>
        <dbReference type="SMART" id="SM00382"/>
    </source>
</evidence>
<sequence>MGDDGREETVGRSANKPITFEKELDGVVGPMNARFCSQASVSIETKRCKGENHALEKERVDTLGNCHKMVTANLHCCKLQSQELALTNFGFINNGLYSSIKKNIKCSEVYGEIGNIVLILKGDEYIGKDEIALNTCQREFSRIQLKETVQVNILNRENKRDIMHFIPLDTIDIEVNVFVKPDRLLEMEDEKLEDVFKKFFLNHIFTKGQILALKCNDILLKCIVKDLKTAEFDEIKRLNKNISNISSYYQMNDNEVGNKYKRDIGKRGILFENTECVFTSISDGKLFIESKKVLKQNIIKNNFNFEELGIGALDEEFKTIFRRTFASRIYPNYIVKQLGIKHVKGLILYGPPGTGKTLIARQIGKTLNAREPKIINGPEILNKYVGQSEENIRNLFKDAEIEYKQSGENSLLHIIILDEIDAICRQRGNSSSSSTGVNDSIVNQLLSKIDGVNSLNNILLIGMTNRIDLIDEALLRPGRFELHIEISLPNKEGRIQILNIHTKNMRKSNKLSPDVNIEELAEKTPNFSGAEIEGLVRNTVSYAFERHINFNDLTKPVNADDIMITKHDFMKALKETKPAFGAEEDIIENLLSNGIINYGKEYENIEHTCKLIIKQIVQNSNTKLMSVLLYGENGTGKTTIAAHLAKCANFFFTKFITPENLIGYTESGKINYINKIFEDAYKTPLSLVILDNIERLIDYTRIGPRFSNSILQAIMILIKKKPKKENQKILIICTTSEYQFMRDVGLVKNFFVNIEVPMLNSVTSIKNVLQNRNELYHDFPACEIEQVLAANVIKSIAIKNLLMVIDMACEAANDDKITSDVFLKAFNDCGIAFEEESYY</sequence>
<dbReference type="CDD" id="cd00009">
    <property type="entry name" value="AAA"/>
    <property type="match status" value="1"/>
</dbReference>
<comment type="subcellular location">
    <subcellularLocation>
        <location evidence="6">Cytoplasm</location>
    </subcellularLocation>
</comment>
<keyword evidence="3 6" id="KW-0547">Nucleotide-binding</keyword>
<comment type="function">
    <text evidence="6">Required for vesicle-mediated transport. Catalyzes the fusion of transport vesicles within the Golgi cisternae. Is also required for transport from the endoplasmic reticulum to the Golgi stack. Seems to function as a fusion protein required for the delivery of cargo proteins to all compartments of the Golgi stack independent of vesicle origin.</text>
</comment>
<feature type="domain" description="AAA+ ATPase" evidence="7">
    <location>
        <begin position="623"/>
        <end position="769"/>
    </location>
</feature>
<proteinExistence type="inferred from homology"/>
<feature type="domain" description="AAA+ ATPase" evidence="7">
    <location>
        <begin position="342"/>
        <end position="490"/>
    </location>
</feature>
<evidence type="ECO:0000256" key="1">
    <source>
        <dbReference type="ARBA" id="ARBA00006914"/>
    </source>
</evidence>
<dbReference type="FunFam" id="3.40.50.300:FF:000166">
    <property type="entry name" value="vesicle-fusing ATPase isoform X1"/>
    <property type="match status" value="1"/>
</dbReference>
<keyword evidence="6" id="KW-0460">Magnesium</keyword>
<evidence type="ECO:0000256" key="5">
    <source>
        <dbReference type="ARBA" id="ARBA00022927"/>
    </source>
</evidence>
<name>A0A1A8WG19_PLAOA</name>
<accession>A0A1A8WG19</accession>
<dbReference type="InterPro" id="IPR003959">
    <property type="entry name" value="ATPase_AAA_core"/>
</dbReference>
<evidence type="ECO:0000313" key="9">
    <source>
        <dbReference type="EMBL" id="SBS90140.1"/>
    </source>
</evidence>
<reference evidence="10 11" key="2">
    <citation type="submission" date="2016-05" db="EMBL/GenBank/DDBJ databases">
        <authorList>
            <person name="Naeem Raeece"/>
        </authorList>
    </citation>
    <scope>NUCLEOTIDE SEQUENCE [LARGE SCALE GENOMIC DNA]</scope>
</reference>
<dbReference type="GO" id="GO:0046872">
    <property type="term" value="F:metal ion binding"/>
    <property type="evidence" value="ECO:0007669"/>
    <property type="project" value="UniProtKB-UniRule"/>
</dbReference>
<protein>
    <recommendedName>
        <fullName evidence="6">Vesicle-fusing ATPase</fullName>
        <ecNumber evidence="6">3.6.4.6</ecNumber>
    </recommendedName>
</protein>
<keyword evidence="6" id="KW-0378">Hydrolase</keyword>
<dbReference type="GO" id="GO:0005795">
    <property type="term" value="C:Golgi stack"/>
    <property type="evidence" value="ECO:0007669"/>
    <property type="project" value="TreeGrafter"/>
</dbReference>
<dbReference type="PROSITE" id="PS00674">
    <property type="entry name" value="AAA"/>
    <property type="match status" value="1"/>
</dbReference>
<dbReference type="InterPro" id="IPR003593">
    <property type="entry name" value="AAA+_ATPase"/>
</dbReference>
<organism evidence="9 10">
    <name type="scientific">Plasmodium ovale curtisi</name>
    <dbReference type="NCBI Taxonomy" id="864141"/>
    <lineage>
        <taxon>Eukaryota</taxon>
        <taxon>Sar</taxon>
        <taxon>Alveolata</taxon>
        <taxon>Apicomplexa</taxon>
        <taxon>Aconoidasida</taxon>
        <taxon>Haemosporida</taxon>
        <taxon>Plasmodiidae</taxon>
        <taxon>Plasmodium</taxon>
        <taxon>Plasmodium (Plasmodium)</taxon>
    </lineage>
</organism>
<dbReference type="SUPFAM" id="SSF54585">
    <property type="entry name" value="Cdc48 domain 2-like"/>
    <property type="match status" value="1"/>
</dbReference>
<keyword evidence="6" id="KW-0479">Metal-binding</keyword>
<dbReference type="Gene3D" id="3.40.50.300">
    <property type="entry name" value="P-loop containing nucleotide triphosphate hydrolases"/>
    <property type="match status" value="2"/>
</dbReference>
<dbReference type="InterPro" id="IPR027417">
    <property type="entry name" value="P-loop_NTPase"/>
</dbReference>
<dbReference type="SMART" id="SM00382">
    <property type="entry name" value="AAA"/>
    <property type="match status" value="2"/>
</dbReference>
<keyword evidence="4 6" id="KW-0067">ATP-binding</keyword>
<dbReference type="GO" id="GO:0006891">
    <property type="term" value="P:intra-Golgi vesicle-mediated transport"/>
    <property type="evidence" value="ECO:0007669"/>
    <property type="project" value="TreeGrafter"/>
</dbReference>
<dbReference type="GO" id="GO:0016887">
    <property type="term" value="F:ATP hydrolysis activity"/>
    <property type="evidence" value="ECO:0007669"/>
    <property type="project" value="InterPro"/>
</dbReference>
<dbReference type="Pfam" id="PF17862">
    <property type="entry name" value="AAA_lid_3"/>
    <property type="match status" value="1"/>
</dbReference>
<dbReference type="Pfam" id="PF00004">
    <property type="entry name" value="AAA"/>
    <property type="match status" value="2"/>
</dbReference>
<dbReference type="PANTHER" id="PTHR23078:SF3">
    <property type="entry name" value="VESICLE-FUSING ATPASE"/>
    <property type="match status" value="1"/>
</dbReference>
<dbReference type="GO" id="GO:0035494">
    <property type="term" value="P:SNARE complex disassembly"/>
    <property type="evidence" value="ECO:0007669"/>
    <property type="project" value="InterPro"/>
</dbReference>
<comment type="similarity">
    <text evidence="1 6">Belongs to the AAA ATPase family.</text>
</comment>
<comment type="catalytic activity">
    <reaction evidence="6">
        <text>ATP + H2O = ADP + phosphate + H(+)</text>
        <dbReference type="Rhea" id="RHEA:13065"/>
        <dbReference type="ChEBI" id="CHEBI:15377"/>
        <dbReference type="ChEBI" id="CHEBI:15378"/>
        <dbReference type="ChEBI" id="CHEBI:30616"/>
        <dbReference type="ChEBI" id="CHEBI:43474"/>
        <dbReference type="ChEBI" id="CHEBI:456216"/>
        <dbReference type="EC" id="3.6.4.6"/>
    </reaction>
</comment>
<gene>
    <name evidence="9" type="ORF">POVCU1_017690</name>
    <name evidence="8" type="ORF">POVCU2_0019720</name>
</gene>
<evidence type="ECO:0000256" key="2">
    <source>
        <dbReference type="ARBA" id="ARBA00022448"/>
    </source>
</evidence>
<dbReference type="AlphaFoldDB" id="A0A1A8WG19"/>
<dbReference type="InterPro" id="IPR041569">
    <property type="entry name" value="AAA_lid_3"/>
</dbReference>
<dbReference type="GO" id="GO:0043001">
    <property type="term" value="P:Golgi to plasma membrane protein transport"/>
    <property type="evidence" value="ECO:0007669"/>
    <property type="project" value="TreeGrafter"/>
</dbReference>
<evidence type="ECO:0000256" key="4">
    <source>
        <dbReference type="ARBA" id="ARBA00022840"/>
    </source>
</evidence>
<reference evidence="9" key="1">
    <citation type="submission" date="2016-05" db="EMBL/GenBank/DDBJ databases">
        <authorList>
            <person name="Lavstsen T."/>
            <person name="Jespersen J.S."/>
        </authorList>
    </citation>
    <scope>NUCLEOTIDE SEQUENCE [LARGE SCALE GENOMIC DNA]</scope>
</reference>
<comment type="cofactor">
    <cofactor evidence="6">
        <name>Mg(2+)</name>
        <dbReference type="ChEBI" id="CHEBI:18420"/>
    </cofactor>
    <text evidence="6">Binds 1 Mg(2+) ion per subunit.</text>
</comment>
<dbReference type="Gene3D" id="2.40.40.20">
    <property type="match status" value="1"/>
</dbReference>
<dbReference type="EC" id="3.6.4.6" evidence="6"/>
<keyword evidence="6" id="KW-0963">Cytoplasm</keyword>
<dbReference type="EMBL" id="FLQU01000254">
    <property type="protein sequence ID" value="SBS83231.1"/>
    <property type="molecule type" value="Genomic_DNA"/>
</dbReference>
<dbReference type="InterPro" id="IPR029067">
    <property type="entry name" value="CDC48_domain_2-like_sf"/>
</dbReference>
<dbReference type="FunFam" id="3.40.50.300:FF:000187">
    <property type="entry name" value="Vesicular-fusion ATPase SEC18"/>
    <property type="match status" value="1"/>
</dbReference>